<evidence type="ECO:0000313" key="3">
    <source>
        <dbReference type="Proteomes" id="UP001054857"/>
    </source>
</evidence>
<dbReference type="InterPro" id="IPR016024">
    <property type="entry name" value="ARM-type_fold"/>
</dbReference>
<feature type="non-terminal residue" evidence="2">
    <location>
        <position position="247"/>
    </location>
</feature>
<dbReference type="Proteomes" id="UP001054857">
    <property type="component" value="Unassembled WGS sequence"/>
</dbReference>
<dbReference type="GO" id="GO:0016887">
    <property type="term" value="F:ATP hydrolysis activity"/>
    <property type="evidence" value="ECO:0007669"/>
    <property type="project" value="InterPro"/>
</dbReference>
<name>A0AAD3HRQ3_9CHLO</name>
<dbReference type="GO" id="GO:0017025">
    <property type="term" value="F:TBP-class protein binding"/>
    <property type="evidence" value="ECO:0007669"/>
    <property type="project" value="InterPro"/>
</dbReference>
<proteinExistence type="predicted"/>
<dbReference type="SUPFAM" id="SSF48371">
    <property type="entry name" value="ARM repeat"/>
    <property type="match status" value="1"/>
</dbReference>
<evidence type="ECO:0000256" key="1">
    <source>
        <dbReference type="SAM" id="MobiDB-lite"/>
    </source>
</evidence>
<feature type="compositionally biased region" description="Basic and acidic residues" evidence="1">
    <location>
        <begin position="229"/>
        <end position="241"/>
    </location>
</feature>
<keyword evidence="3" id="KW-1185">Reference proteome</keyword>
<gene>
    <name evidence="2" type="ORF">Agub_g12624</name>
</gene>
<protein>
    <submittedName>
        <fullName evidence="2">Uncharacterized protein</fullName>
    </submittedName>
</protein>
<dbReference type="PANTHER" id="PTHR36498:SF1">
    <property type="entry name" value="TATA-BINDING PROTEIN-ASSOCIATED FACTOR 172"/>
    <property type="match status" value="1"/>
</dbReference>
<dbReference type="PANTHER" id="PTHR36498">
    <property type="entry name" value="TATA-BINDING PROTEIN-ASSOCIATED FACTOR 172"/>
    <property type="match status" value="1"/>
</dbReference>
<comment type="caution">
    <text evidence="2">The sequence shown here is derived from an EMBL/GenBank/DDBJ whole genome shotgun (WGS) entry which is preliminary data.</text>
</comment>
<feature type="compositionally biased region" description="Low complexity" evidence="1">
    <location>
        <begin position="216"/>
        <end position="225"/>
    </location>
</feature>
<dbReference type="Gene3D" id="1.25.10.10">
    <property type="entry name" value="Leucine-rich Repeat Variant"/>
    <property type="match status" value="1"/>
</dbReference>
<sequence>MSGKPQSSSRLQKLLNLLETGTSEATRKAAAKQLSEIARAHPDQVLSTVQKVHAYLYHKSWETRVAAGEALAYLADIFVHHTPDDLHRHALACGEDAEALTQAMGPDAPLAFSNFSLQHVLERGTPLGASGGQEFDLVLDPGLPPKARLAAQREVLKKRLGLDRDMGLDADALFGDEDLEAAEELYGGAGGGGGRGGAGAGAAGVQRSGGSMSGKQQQQQQVAAQELLRSMDMEKLSARERNRLKRK</sequence>
<dbReference type="InterPro" id="IPR011989">
    <property type="entry name" value="ARM-like"/>
</dbReference>
<accession>A0AAD3HRQ3</accession>
<feature type="compositionally biased region" description="Gly residues" evidence="1">
    <location>
        <begin position="191"/>
        <end position="202"/>
    </location>
</feature>
<dbReference type="GO" id="GO:0003677">
    <property type="term" value="F:DNA binding"/>
    <property type="evidence" value="ECO:0007669"/>
    <property type="project" value="InterPro"/>
</dbReference>
<dbReference type="EMBL" id="BMAR01000037">
    <property type="protein sequence ID" value="GFR50407.1"/>
    <property type="molecule type" value="Genomic_DNA"/>
</dbReference>
<feature type="region of interest" description="Disordered" evidence="1">
    <location>
        <begin position="191"/>
        <end position="247"/>
    </location>
</feature>
<reference evidence="2 3" key="1">
    <citation type="journal article" date="2021" name="Sci. Rep.">
        <title>Genome sequencing of the multicellular alga Astrephomene provides insights into convergent evolution of germ-soma differentiation.</title>
        <authorList>
            <person name="Yamashita S."/>
            <person name="Yamamoto K."/>
            <person name="Matsuzaki R."/>
            <person name="Suzuki S."/>
            <person name="Yamaguchi H."/>
            <person name="Hirooka S."/>
            <person name="Minakuchi Y."/>
            <person name="Miyagishima S."/>
            <person name="Kawachi M."/>
            <person name="Toyoda A."/>
            <person name="Nozaki H."/>
        </authorList>
    </citation>
    <scope>NUCLEOTIDE SEQUENCE [LARGE SCALE GENOMIC DNA]</scope>
    <source>
        <strain evidence="2 3">NIES-4017</strain>
    </source>
</reference>
<organism evidence="2 3">
    <name type="scientific">Astrephomene gubernaculifera</name>
    <dbReference type="NCBI Taxonomy" id="47775"/>
    <lineage>
        <taxon>Eukaryota</taxon>
        <taxon>Viridiplantae</taxon>
        <taxon>Chlorophyta</taxon>
        <taxon>core chlorophytes</taxon>
        <taxon>Chlorophyceae</taxon>
        <taxon>CS clade</taxon>
        <taxon>Chlamydomonadales</taxon>
        <taxon>Astrephomenaceae</taxon>
        <taxon>Astrephomene</taxon>
    </lineage>
</organism>
<dbReference type="InterPro" id="IPR044972">
    <property type="entry name" value="Mot1"/>
</dbReference>
<evidence type="ECO:0000313" key="2">
    <source>
        <dbReference type="EMBL" id="GFR50407.1"/>
    </source>
</evidence>
<dbReference type="AlphaFoldDB" id="A0AAD3HRQ3"/>